<organism evidence="10">
    <name type="scientific">Mesotoga infera</name>
    <dbReference type="NCBI Taxonomy" id="1236046"/>
    <lineage>
        <taxon>Bacteria</taxon>
        <taxon>Thermotogati</taxon>
        <taxon>Thermotogota</taxon>
        <taxon>Thermotogae</taxon>
        <taxon>Kosmotogales</taxon>
        <taxon>Kosmotogaceae</taxon>
        <taxon>Mesotoga</taxon>
    </lineage>
</organism>
<evidence type="ECO:0000256" key="2">
    <source>
        <dbReference type="ARBA" id="ARBA00022448"/>
    </source>
</evidence>
<keyword evidence="6 8" id="KW-0472">Membrane</keyword>
<dbReference type="SUPFAM" id="SSF103473">
    <property type="entry name" value="MFS general substrate transporter"/>
    <property type="match status" value="1"/>
</dbReference>
<evidence type="ECO:0000256" key="8">
    <source>
        <dbReference type="SAM" id="Phobius"/>
    </source>
</evidence>
<dbReference type="AlphaFoldDB" id="A0A7C1GTE5"/>
<dbReference type="InterPro" id="IPR011701">
    <property type="entry name" value="MFS"/>
</dbReference>
<keyword evidence="2" id="KW-0813">Transport</keyword>
<evidence type="ECO:0000259" key="9">
    <source>
        <dbReference type="PROSITE" id="PS50850"/>
    </source>
</evidence>
<evidence type="ECO:0000256" key="7">
    <source>
        <dbReference type="SAM" id="MobiDB-lite"/>
    </source>
</evidence>
<dbReference type="Gene3D" id="1.20.1250.20">
    <property type="entry name" value="MFS general substrate transporter like domains"/>
    <property type="match status" value="1"/>
</dbReference>
<dbReference type="InterPro" id="IPR036259">
    <property type="entry name" value="MFS_trans_sf"/>
</dbReference>
<dbReference type="PANTHER" id="PTHR43266">
    <property type="entry name" value="MACROLIDE-EFFLUX PROTEIN"/>
    <property type="match status" value="1"/>
</dbReference>
<dbReference type="PRINTS" id="PR01988">
    <property type="entry name" value="EXPORTERBACE"/>
</dbReference>
<feature type="transmembrane region" description="Helical" evidence="8">
    <location>
        <begin position="317"/>
        <end position="337"/>
    </location>
</feature>
<dbReference type="GO" id="GO:0022857">
    <property type="term" value="F:transmembrane transporter activity"/>
    <property type="evidence" value="ECO:0007669"/>
    <property type="project" value="InterPro"/>
</dbReference>
<feature type="transmembrane region" description="Helical" evidence="8">
    <location>
        <begin position="357"/>
        <end position="379"/>
    </location>
</feature>
<dbReference type="PANTHER" id="PTHR43266:SF9">
    <property type="entry name" value="PERMEASE, MAJOR FACILITATOR SUPERFAMILY-RELATED"/>
    <property type="match status" value="1"/>
</dbReference>
<dbReference type="PROSITE" id="PS50850">
    <property type="entry name" value="MFS"/>
    <property type="match status" value="1"/>
</dbReference>
<sequence>MKDLGRNFWLFTAGRLVSLIGSGVQALAIPLYILDITGSGAMMGTFSIVTMLPRILFGPIAGVLGDRFNRKLIMIYMDFARGAAILAMAYLANSEALTITLLFVFQLIVSTLDISFDPATAAMLPDIIGEDNLLRANSILGAVNSISYIVGPALGGILYGLFGIEIVFALNGVSFIASAISEIFIRYQQTTEKSKVSVKSVFFDIAEGITFLRKIKGLMMVLVFAMVSNFLLSPIFTVVFPFFARTIVGFSSQQYGFLQSGWVVGVLVGNVLLGTVLVKKGQGRLFAVGLAAETAINFILAAFFFPYFTKLFGGPSWLYFSSLGVPILVMGVFNAFVNTPLQTLFHRIVPTSHRSRVFSVISILAQIATPLGSAIFGFAVDRFPVHYLVLASCIGNAILTVVFLAKGMSKLFEEKRSEDRSGPTGSSVEPVSEGIGA</sequence>
<feature type="transmembrane region" description="Helical" evidence="8">
    <location>
        <begin position="285"/>
        <end position="305"/>
    </location>
</feature>
<feature type="domain" description="Major facilitator superfamily (MFS) profile" evidence="9">
    <location>
        <begin position="7"/>
        <end position="409"/>
    </location>
</feature>
<proteinExistence type="predicted"/>
<keyword evidence="3" id="KW-1003">Cell membrane</keyword>
<feature type="transmembrane region" description="Helical" evidence="8">
    <location>
        <begin position="42"/>
        <end position="65"/>
    </location>
</feature>
<dbReference type="Pfam" id="PF07690">
    <property type="entry name" value="MFS_1"/>
    <property type="match status" value="1"/>
</dbReference>
<protein>
    <submittedName>
        <fullName evidence="10">MFS transporter</fullName>
    </submittedName>
</protein>
<comment type="subcellular location">
    <subcellularLocation>
        <location evidence="1">Cell membrane</location>
        <topology evidence="1">Multi-pass membrane protein</topology>
    </subcellularLocation>
</comment>
<feature type="transmembrane region" description="Helical" evidence="8">
    <location>
        <begin position="97"/>
        <end position="116"/>
    </location>
</feature>
<name>A0A7C1GTE5_9BACT</name>
<accession>A0A7C1GTE5</accession>
<feature type="transmembrane region" description="Helical" evidence="8">
    <location>
        <begin position="256"/>
        <end position="278"/>
    </location>
</feature>
<dbReference type="GO" id="GO:0005886">
    <property type="term" value="C:plasma membrane"/>
    <property type="evidence" value="ECO:0007669"/>
    <property type="project" value="UniProtKB-SubCell"/>
</dbReference>
<dbReference type="CDD" id="cd06173">
    <property type="entry name" value="MFS_MefA_like"/>
    <property type="match status" value="1"/>
</dbReference>
<evidence type="ECO:0000313" key="10">
    <source>
        <dbReference type="EMBL" id="HDP78461.1"/>
    </source>
</evidence>
<feature type="transmembrane region" description="Helical" evidence="8">
    <location>
        <begin position="385"/>
        <end position="405"/>
    </location>
</feature>
<comment type="caution">
    <text evidence="10">The sequence shown here is derived from an EMBL/GenBank/DDBJ whole genome shotgun (WGS) entry which is preliminary data.</text>
</comment>
<dbReference type="Proteomes" id="UP000886198">
    <property type="component" value="Unassembled WGS sequence"/>
</dbReference>
<evidence type="ECO:0000256" key="1">
    <source>
        <dbReference type="ARBA" id="ARBA00004651"/>
    </source>
</evidence>
<evidence type="ECO:0000256" key="6">
    <source>
        <dbReference type="ARBA" id="ARBA00023136"/>
    </source>
</evidence>
<feature type="region of interest" description="Disordered" evidence="7">
    <location>
        <begin position="415"/>
        <end position="437"/>
    </location>
</feature>
<keyword evidence="4 8" id="KW-0812">Transmembrane</keyword>
<feature type="transmembrane region" description="Helical" evidence="8">
    <location>
        <begin position="166"/>
        <end position="185"/>
    </location>
</feature>
<reference evidence="10" key="1">
    <citation type="journal article" date="2020" name="mSystems">
        <title>Genome- and Community-Level Interaction Insights into Carbon Utilization and Element Cycling Functions of Hydrothermarchaeota in Hydrothermal Sediment.</title>
        <authorList>
            <person name="Zhou Z."/>
            <person name="Liu Y."/>
            <person name="Xu W."/>
            <person name="Pan J."/>
            <person name="Luo Z.H."/>
            <person name="Li M."/>
        </authorList>
    </citation>
    <scope>NUCLEOTIDE SEQUENCE [LARGE SCALE GENOMIC DNA]</scope>
    <source>
        <strain evidence="10">SpSt-1179</strain>
    </source>
</reference>
<dbReference type="InterPro" id="IPR020846">
    <property type="entry name" value="MFS_dom"/>
</dbReference>
<keyword evidence="5 8" id="KW-1133">Transmembrane helix</keyword>
<feature type="transmembrane region" description="Helical" evidence="8">
    <location>
        <begin position="221"/>
        <end position="244"/>
    </location>
</feature>
<evidence type="ECO:0000256" key="3">
    <source>
        <dbReference type="ARBA" id="ARBA00022475"/>
    </source>
</evidence>
<evidence type="ECO:0000256" key="5">
    <source>
        <dbReference type="ARBA" id="ARBA00022989"/>
    </source>
</evidence>
<gene>
    <name evidence="10" type="ORF">ENN47_09825</name>
</gene>
<dbReference type="EMBL" id="DSBT01000304">
    <property type="protein sequence ID" value="HDP78461.1"/>
    <property type="molecule type" value="Genomic_DNA"/>
</dbReference>
<dbReference type="InterPro" id="IPR022324">
    <property type="entry name" value="Bacilysin_exporter_BacE_put"/>
</dbReference>
<evidence type="ECO:0000256" key="4">
    <source>
        <dbReference type="ARBA" id="ARBA00022692"/>
    </source>
</evidence>